<evidence type="ECO:0000256" key="4">
    <source>
        <dbReference type="ARBA" id="ARBA00022989"/>
    </source>
</evidence>
<evidence type="ECO:0000256" key="2">
    <source>
        <dbReference type="ARBA" id="ARBA00022475"/>
    </source>
</evidence>
<feature type="transmembrane region" description="Helical" evidence="6">
    <location>
        <begin position="29"/>
        <end position="51"/>
    </location>
</feature>
<comment type="subcellular location">
    <subcellularLocation>
        <location evidence="1">Cell membrane</location>
        <topology evidence="1">Multi-pass membrane protein</topology>
    </subcellularLocation>
</comment>
<dbReference type="GO" id="GO:0071555">
    <property type="term" value="P:cell wall organization"/>
    <property type="evidence" value="ECO:0007669"/>
    <property type="project" value="InterPro"/>
</dbReference>
<evidence type="ECO:0000256" key="5">
    <source>
        <dbReference type="ARBA" id="ARBA00023136"/>
    </source>
</evidence>
<keyword evidence="3 6" id="KW-0812">Transmembrane</keyword>
<dbReference type="Pfam" id="PF07694">
    <property type="entry name" value="5TM-5TMR_LYT"/>
    <property type="match status" value="1"/>
</dbReference>
<evidence type="ECO:0000259" key="7">
    <source>
        <dbReference type="Pfam" id="PF07694"/>
    </source>
</evidence>
<reference evidence="8 9" key="1">
    <citation type="journal article" date="2012" name="J. Bacteriol.">
        <title>Complete genome sequence of the broad-host-range strain Sinorhizobium fredii USDA257.</title>
        <authorList>
            <person name="Schuldes J."/>
            <person name="Rodriguez Orbegoso M."/>
            <person name="Schmeisser C."/>
            <person name="Krishnan H.B."/>
            <person name="Daniel R."/>
            <person name="Streit W.R."/>
        </authorList>
    </citation>
    <scope>NUCLEOTIDE SEQUENCE [LARGE SCALE GENOMIC DNA]</scope>
    <source>
        <strain evidence="8 9">USDA 257</strain>
    </source>
</reference>
<dbReference type="PATRIC" id="fig|1185652.3.peg.5471"/>
<dbReference type="HOGENOM" id="CLU_1721130_0_0_5"/>
<sequence length="152" mass="15643">MAGVASISSILLAVEFSPGIHMDLRFAPLALAGMFGGPIAAALSAPLASIFRVGLGGIAATDRVVAIVAVTGMGLSVNLIMKKRSPGLLHVIVLGTAVGSLLTVLMAVLPTLSKVHAWTALGLPMAGMNWAAIIVCGFIVLTTQHLELERRH</sequence>
<feature type="transmembrane region" description="Helical" evidence="6">
    <location>
        <begin position="115"/>
        <end position="141"/>
    </location>
</feature>
<keyword evidence="4 6" id="KW-1133">Transmembrane helix</keyword>
<proteinExistence type="predicted"/>
<dbReference type="GO" id="GO:0000155">
    <property type="term" value="F:phosphorelay sensor kinase activity"/>
    <property type="evidence" value="ECO:0007669"/>
    <property type="project" value="InterPro"/>
</dbReference>
<name>I3XD43_SINF2</name>
<dbReference type="STRING" id="1185652.USDA257_c52740"/>
<gene>
    <name evidence="8" type="ORF">USDA257_c52740</name>
</gene>
<evidence type="ECO:0000256" key="6">
    <source>
        <dbReference type="SAM" id="Phobius"/>
    </source>
</evidence>
<dbReference type="EMBL" id="CP003563">
    <property type="protein sequence ID" value="AFL53799.1"/>
    <property type="molecule type" value="Genomic_DNA"/>
</dbReference>
<protein>
    <submittedName>
        <fullName evidence="8">Putative response regulator/GGDEF domain transcriptional regulator</fullName>
    </submittedName>
</protein>
<evidence type="ECO:0000256" key="3">
    <source>
        <dbReference type="ARBA" id="ARBA00022692"/>
    </source>
</evidence>
<evidence type="ECO:0000313" key="9">
    <source>
        <dbReference type="Proteomes" id="UP000006180"/>
    </source>
</evidence>
<dbReference type="KEGG" id="sfd:USDA257_c52740"/>
<dbReference type="GO" id="GO:0005886">
    <property type="term" value="C:plasma membrane"/>
    <property type="evidence" value="ECO:0007669"/>
    <property type="project" value="UniProtKB-SubCell"/>
</dbReference>
<evidence type="ECO:0000256" key="1">
    <source>
        <dbReference type="ARBA" id="ARBA00004651"/>
    </source>
</evidence>
<feature type="domain" description="Signal transduction histidine kinase 5TM receptor LytS transmembrane region" evidence="7">
    <location>
        <begin position="3"/>
        <end position="140"/>
    </location>
</feature>
<keyword evidence="2" id="KW-1003">Cell membrane</keyword>
<dbReference type="RefSeq" id="WP_014765912.1">
    <property type="nucleotide sequence ID" value="NC_018000.1"/>
</dbReference>
<accession>I3XD43</accession>
<feature type="transmembrane region" description="Helical" evidence="6">
    <location>
        <begin position="88"/>
        <end position="109"/>
    </location>
</feature>
<dbReference type="InterPro" id="IPR011620">
    <property type="entry name" value="Sig_transdc_His_kinase_LytS_TM"/>
</dbReference>
<organism evidence="8 9">
    <name type="scientific">Sinorhizobium fredii (strain USDA 257)</name>
    <dbReference type="NCBI Taxonomy" id="1185652"/>
    <lineage>
        <taxon>Bacteria</taxon>
        <taxon>Pseudomonadati</taxon>
        <taxon>Pseudomonadota</taxon>
        <taxon>Alphaproteobacteria</taxon>
        <taxon>Hyphomicrobiales</taxon>
        <taxon>Rhizobiaceae</taxon>
        <taxon>Sinorhizobium/Ensifer group</taxon>
        <taxon>Sinorhizobium</taxon>
    </lineage>
</organism>
<feature type="transmembrane region" description="Helical" evidence="6">
    <location>
        <begin position="63"/>
        <end position="81"/>
    </location>
</feature>
<dbReference type="AlphaFoldDB" id="I3XD43"/>
<dbReference type="Proteomes" id="UP000006180">
    <property type="component" value="Chromosome"/>
</dbReference>
<evidence type="ECO:0000313" key="8">
    <source>
        <dbReference type="EMBL" id="AFL53799.1"/>
    </source>
</evidence>
<dbReference type="eggNOG" id="COG3275">
    <property type="taxonomic scope" value="Bacteria"/>
</dbReference>
<keyword evidence="5 6" id="KW-0472">Membrane</keyword>